<dbReference type="Proteomes" id="UP000444174">
    <property type="component" value="Unassembled WGS sequence"/>
</dbReference>
<accession>A0A843YIZ9</accession>
<proteinExistence type="predicted"/>
<dbReference type="GO" id="GO:0036374">
    <property type="term" value="F:glutathione hydrolase activity"/>
    <property type="evidence" value="ECO:0007669"/>
    <property type="project" value="UniProtKB-EC"/>
</dbReference>
<dbReference type="GO" id="GO:0103068">
    <property type="term" value="F:leukotriene C4 gamma-glutamyl transferase activity"/>
    <property type="evidence" value="ECO:0007669"/>
    <property type="project" value="UniProtKB-EC"/>
</dbReference>
<comment type="catalytic activity">
    <reaction evidence="2">
        <text>glutathione + H2O = L-cysteinylglycine + L-glutamate</text>
        <dbReference type="Rhea" id="RHEA:28807"/>
        <dbReference type="ChEBI" id="CHEBI:15377"/>
        <dbReference type="ChEBI" id="CHEBI:29985"/>
        <dbReference type="ChEBI" id="CHEBI:57925"/>
        <dbReference type="ChEBI" id="CHEBI:61694"/>
        <dbReference type="EC" id="3.4.19.13"/>
    </reaction>
</comment>
<evidence type="ECO:0000256" key="5">
    <source>
        <dbReference type="PIRSR" id="PIRSR600101-2"/>
    </source>
</evidence>
<dbReference type="Pfam" id="PF01019">
    <property type="entry name" value="G_glu_transpept"/>
    <property type="match status" value="1"/>
</dbReference>
<name>A0A843YIZ9_9RHOB</name>
<evidence type="ECO:0000313" key="6">
    <source>
        <dbReference type="EMBL" id="MQQ09129.1"/>
    </source>
</evidence>
<dbReference type="RefSeq" id="WP_153216073.1">
    <property type="nucleotide sequence ID" value="NZ_WIBF01000006.1"/>
</dbReference>
<dbReference type="InterPro" id="IPR043137">
    <property type="entry name" value="GGT_ssub_C"/>
</dbReference>
<keyword evidence="7" id="KW-1185">Reference proteome</keyword>
<feature type="binding site" evidence="5">
    <location>
        <position position="423"/>
    </location>
    <ligand>
        <name>L-glutamate</name>
        <dbReference type="ChEBI" id="CHEBI:29985"/>
    </ligand>
</feature>
<dbReference type="InterPro" id="IPR029055">
    <property type="entry name" value="Ntn_hydrolases_N"/>
</dbReference>
<dbReference type="PANTHER" id="PTHR11686">
    <property type="entry name" value="GAMMA GLUTAMYL TRANSPEPTIDASE"/>
    <property type="match status" value="1"/>
</dbReference>
<dbReference type="GO" id="GO:0006751">
    <property type="term" value="P:glutathione catabolic process"/>
    <property type="evidence" value="ECO:0007669"/>
    <property type="project" value="InterPro"/>
</dbReference>
<dbReference type="GO" id="GO:0005886">
    <property type="term" value="C:plasma membrane"/>
    <property type="evidence" value="ECO:0007669"/>
    <property type="project" value="TreeGrafter"/>
</dbReference>
<dbReference type="AlphaFoldDB" id="A0A843YIZ9"/>
<dbReference type="Gene3D" id="3.60.20.40">
    <property type="match status" value="1"/>
</dbReference>
<gene>
    <name evidence="6" type="ORF">GFB49_11740</name>
</gene>
<evidence type="ECO:0000256" key="4">
    <source>
        <dbReference type="PIRSR" id="PIRSR600101-1"/>
    </source>
</evidence>
<keyword evidence="6" id="KW-0808">Transferase</keyword>
<protein>
    <submittedName>
        <fullName evidence="6">Gamma-glutamyltransferase</fullName>
    </submittedName>
</protein>
<evidence type="ECO:0000313" key="7">
    <source>
        <dbReference type="Proteomes" id="UP000444174"/>
    </source>
</evidence>
<feature type="active site" description="Nucleophile" evidence="4">
    <location>
        <position position="341"/>
    </location>
</feature>
<dbReference type="PRINTS" id="PR01210">
    <property type="entry name" value="GGTRANSPTASE"/>
</dbReference>
<evidence type="ECO:0000256" key="1">
    <source>
        <dbReference type="ARBA" id="ARBA00001049"/>
    </source>
</evidence>
<dbReference type="PANTHER" id="PTHR11686:SF9">
    <property type="entry name" value="RE13973P"/>
    <property type="match status" value="1"/>
</dbReference>
<comment type="caution">
    <text evidence="6">The sequence shown here is derived from an EMBL/GenBank/DDBJ whole genome shotgun (WGS) entry which is preliminary data.</text>
</comment>
<organism evidence="6 7">
    <name type="scientific">Tritonibacter litoralis</name>
    <dbReference type="NCBI Taxonomy" id="2662264"/>
    <lineage>
        <taxon>Bacteria</taxon>
        <taxon>Pseudomonadati</taxon>
        <taxon>Pseudomonadota</taxon>
        <taxon>Alphaproteobacteria</taxon>
        <taxon>Rhodobacterales</taxon>
        <taxon>Paracoccaceae</taxon>
        <taxon>Tritonibacter</taxon>
    </lineage>
</organism>
<sequence>MSGSFAPSQVTRKPGVTATSGGVVAAQHVLAAKAGAEVLAAGGDAVDAAVAVSFAMGVLEPWMSGPAGGGAMMLWRADENRAHALTYGMRSSASLDPGHFPLSGAGKASDLFPWEAVVEDRNITGASSIAVPGTVAGIAAAHSRFGRMPWSELLAPAIEHAQAGMHVDWYAALIIAASARDLARDPDAADLFLDDGQWPKGSGWTAQANQRLDQSKMAATLTHLADAGAQDFYTGDLAQALVRDVTEKGGFLTAGDLASYAPIWADPLQVPFRGGTIFAVPGLTAGPTLSDAVAQWQTGYASEDAATPAAFVGRASGLRDAYATRLATMGDHESAKTPGCTTHFSIVDRAGNMVSMTQTLLSIFGAKVVSPSTGLLMNNGIMWFDPEPGKPNTLAAGKACLMNVCPVVGETGTRRFALGASGGRKIMPAVSQIAAYLMEQGMTMQEAIEAPRLDASGGDLVVADARLIGPVTEALGEVFPLATAQRLPFPFAFACPAGVMREGEINSGTTETFSPWGDGVAEVPNK</sequence>
<dbReference type="EMBL" id="WIBF01000006">
    <property type="protein sequence ID" value="MQQ09129.1"/>
    <property type="molecule type" value="Genomic_DNA"/>
</dbReference>
<dbReference type="InterPro" id="IPR000101">
    <property type="entry name" value="GGT_peptidase"/>
</dbReference>
<dbReference type="SUPFAM" id="SSF56235">
    <property type="entry name" value="N-terminal nucleophile aminohydrolases (Ntn hydrolases)"/>
    <property type="match status" value="1"/>
</dbReference>
<reference evidence="6 7" key="1">
    <citation type="submission" date="2019-10" db="EMBL/GenBank/DDBJ databases">
        <title>Epibacterium sp. nov., isolated from seawater.</title>
        <authorList>
            <person name="Zhang X."/>
            <person name="Li N."/>
        </authorList>
    </citation>
    <scope>NUCLEOTIDE SEQUENCE [LARGE SCALE GENOMIC DNA]</scope>
    <source>
        <strain evidence="6 7">SM1979</strain>
    </source>
</reference>
<evidence type="ECO:0000256" key="3">
    <source>
        <dbReference type="ARBA" id="ARBA00047417"/>
    </source>
</evidence>
<comment type="catalytic activity">
    <reaction evidence="3">
        <text>an N-terminal (5-L-glutamyl)-[peptide] + an alpha-amino acid = 5-L-glutamyl amino acid + an N-terminal L-alpha-aminoacyl-[peptide]</text>
        <dbReference type="Rhea" id="RHEA:23904"/>
        <dbReference type="Rhea" id="RHEA-COMP:9780"/>
        <dbReference type="Rhea" id="RHEA-COMP:9795"/>
        <dbReference type="ChEBI" id="CHEBI:77644"/>
        <dbReference type="ChEBI" id="CHEBI:78597"/>
        <dbReference type="ChEBI" id="CHEBI:78599"/>
        <dbReference type="ChEBI" id="CHEBI:78608"/>
        <dbReference type="EC" id="2.3.2.2"/>
    </reaction>
</comment>
<comment type="catalytic activity">
    <reaction evidence="1">
        <text>an S-substituted glutathione + H2O = an S-substituted L-cysteinylglycine + L-glutamate</text>
        <dbReference type="Rhea" id="RHEA:59468"/>
        <dbReference type="ChEBI" id="CHEBI:15377"/>
        <dbReference type="ChEBI" id="CHEBI:29985"/>
        <dbReference type="ChEBI" id="CHEBI:90779"/>
        <dbReference type="ChEBI" id="CHEBI:143103"/>
        <dbReference type="EC" id="3.4.19.13"/>
    </reaction>
</comment>
<evidence type="ECO:0000256" key="2">
    <source>
        <dbReference type="ARBA" id="ARBA00001089"/>
    </source>
</evidence>